<organism evidence="1 2">
    <name type="scientific">Porites lobata</name>
    <dbReference type="NCBI Taxonomy" id="104759"/>
    <lineage>
        <taxon>Eukaryota</taxon>
        <taxon>Metazoa</taxon>
        <taxon>Cnidaria</taxon>
        <taxon>Anthozoa</taxon>
        <taxon>Hexacorallia</taxon>
        <taxon>Scleractinia</taxon>
        <taxon>Fungiina</taxon>
        <taxon>Poritidae</taxon>
        <taxon>Porites</taxon>
    </lineage>
</organism>
<feature type="non-terminal residue" evidence="1">
    <location>
        <position position="298"/>
    </location>
</feature>
<dbReference type="Proteomes" id="UP001159405">
    <property type="component" value="Unassembled WGS sequence"/>
</dbReference>
<reference evidence="1 2" key="1">
    <citation type="submission" date="2022-05" db="EMBL/GenBank/DDBJ databases">
        <authorList>
            <consortium name="Genoscope - CEA"/>
            <person name="William W."/>
        </authorList>
    </citation>
    <scope>NUCLEOTIDE SEQUENCE [LARGE SCALE GENOMIC DNA]</scope>
</reference>
<gene>
    <name evidence="1" type="ORF">PLOB_00017086</name>
</gene>
<protein>
    <submittedName>
        <fullName evidence="1">Uncharacterized protein</fullName>
    </submittedName>
</protein>
<proteinExistence type="predicted"/>
<sequence length="298" mass="34429">GRRDVVKRSFQVICINWPHSWRDGQQLIACLLICLLCRKLDSKPEGLGHIIPHSILKEAREKNFFDHVRGAEGGVSNFGYYAFCKGCEKVFQKGEVHFNPEFFKPFLADVDGKIKKTVEKAGFPWLYHCLISIIWRGLCFTPENSEHIAALEYLREYLLNWKTDPGEIDKRVKLFLFAPNCEIDKKLKDNEVNRRFFYKMFADNIFSCAQPNVFPVWLFCGPLHVYMLYKGCDWSDNVFEDGLLATKTIKFTIEDKKTRIFPAEYYKALVDFGTFILSATFRLPSSGTEASSTSPVLQ</sequence>
<evidence type="ECO:0000313" key="1">
    <source>
        <dbReference type="EMBL" id="CAH3175636.1"/>
    </source>
</evidence>
<keyword evidence="2" id="KW-1185">Reference proteome</keyword>
<feature type="non-terminal residue" evidence="1">
    <location>
        <position position="1"/>
    </location>
</feature>
<dbReference type="EMBL" id="CALNXK010000202">
    <property type="protein sequence ID" value="CAH3175636.1"/>
    <property type="molecule type" value="Genomic_DNA"/>
</dbReference>
<evidence type="ECO:0000313" key="2">
    <source>
        <dbReference type="Proteomes" id="UP001159405"/>
    </source>
</evidence>
<comment type="caution">
    <text evidence="1">The sequence shown here is derived from an EMBL/GenBank/DDBJ whole genome shotgun (WGS) entry which is preliminary data.</text>
</comment>
<accession>A0ABN8R8U8</accession>
<name>A0ABN8R8U8_9CNID</name>